<dbReference type="Pfam" id="PF00072">
    <property type="entry name" value="Response_reg"/>
    <property type="match status" value="1"/>
</dbReference>
<reference evidence="21" key="1">
    <citation type="submission" date="2013-12" db="EMBL/GenBank/DDBJ databases">
        <authorList>
            <person name="Genoscope - CEA"/>
        </authorList>
    </citation>
    <scope>NUCLEOTIDE SEQUENCE</scope>
    <source>
        <strain evidence="21">CBS 1993</strain>
    </source>
</reference>
<dbReference type="GO" id="GO:0005524">
    <property type="term" value="F:ATP binding"/>
    <property type="evidence" value="ECO:0007669"/>
    <property type="project" value="UniProtKB-KW"/>
</dbReference>
<keyword evidence="7" id="KW-0547">Nucleotide-binding</keyword>
<dbReference type="CDD" id="cd17546">
    <property type="entry name" value="REC_hyHK_CKI1_RcsC-like"/>
    <property type="match status" value="1"/>
</dbReference>
<dbReference type="PROSITE" id="PS50885">
    <property type="entry name" value="HAMP"/>
    <property type="match status" value="1"/>
</dbReference>
<dbReference type="InterPro" id="IPR036097">
    <property type="entry name" value="HisK_dim/P_sf"/>
</dbReference>
<name>W6MNJ0_9ASCO</name>
<feature type="transmembrane region" description="Helical" evidence="17">
    <location>
        <begin position="12"/>
        <end position="37"/>
    </location>
</feature>
<dbReference type="AlphaFoldDB" id="W6MNJ0"/>
<keyword evidence="5" id="KW-0808">Transferase</keyword>
<gene>
    <name evidence="21" type="ORF">KUCA_T00004216001</name>
</gene>
<keyword evidence="10 17" id="KW-1133">Transmembrane helix</keyword>
<dbReference type="EMBL" id="HG793129">
    <property type="protein sequence ID" value="CDK28234.1"/>
    <property type="molecule type" value="Genomic_DNA"/>
</dbReference>
<dbReference type="GO" id="GO:0007234">
    <property type="term" value="P:osmosensory signaling via phosphorelay pathway"/>
    <property type="evidence" value="ECO:0007669"/>
    <property type="project" value="EnsemblFungi"/>
</dbReference>
<evidence type="ECO:0000256" key="4">
    <source>
        <dbReference type="ARBA" id="ARBA00022553"/>
    </source>
</evidence>
<reference evidence="21" key="2">
    <citation type="submission" date="2014-02" db="EMBL/GenBank/DDBJ databases">
        <title>Complete DNA sequence of /Kuraishia capsulata/ illustrates novel genomic features among budding yeasts (/Saccharomycotina/).</title>
        <authorList>
            <person name="Morales L."/>
            <person name="Noel B."/>
            <person name="Porcel B."/>
            <person name="Marcet-Houben M."/>
            <person name="Hullo M-F."/>
            <person name="Sacerdot C."/>
            <person name="Tekaia F."/>
            <person name="Leh-Louis V."/>
            <person name="Despons L."/>
            <person name="Khanna V."/>
            <person name="Aury J-M."/>
            <person name="Barbe V."/>
            <person name="Couloux A."/>
            <person name="Labadie K."/>
            <person name="Pelletier E."/>
            <person name="Souciet J-L."/>
            <person name="Boekhout T."/>
            <person name="Gabaldon T."/>
            <person name="Wincker P."/>
            <person name="Dujon B."/>
        </authorList>
    </citation>
    <scope>NUCLEOTIDE SEQUENCE</scope>
    <source>
        <strain evidence="21">CBS 1993</strain>
    </source>
</reference>
<dbReference type="GO" id="GO:0000155">
    <property type="term" value="F:phosphorelay sensor kinase activity"/>
    <property type="evidence" value="ECO:0007669"/>
    <property type="project" value="InterPro"/>
</dbReference>
<dbReference type="InterPro" id="IPR003660">
    <property type="entry name" value="HAMP_dom"/>
</dbReference>
<dbReference type="Pfam" id="PF00512">
    <property type="entry name" value="HisKA"/>
    <property type="match status" value="1"/>
</dbReference>
<feature type="region of interest" description="Disordered" evidence="16">
    <location>
        <begin position="711"/>
        <end position="770"/>
    </location>
</feature>
<evidence type="ECO:0000259" key="19">
    <source>
        <dbReference type="PROSITE" id="PS50110"/>
    </source>
</evidence>
<evidence type="ECO:0000259" key="20">
    <source>
        <dbReference type="PROSITE" id="PS50885"/>
    </source>
</evidence>
<evidence type="ECO:0000256" key="14">
    <source>
        <dbReference type="PROSITE-ProRule" id="PRU00169"/>
    </source>
</evidence>
<dbReference type="EC" id="2.7.13.3" evidence="3"/>
<evidence type="ECO:0000313" key="22">
    <source>
        <dbReference type="Proteomes" id="UP000019384"/>
    </source>
</evidence>
<evidence type="ECO:0000256" key="7">
    <source>
        <dbReference type="ARBA" id="ARBA00022741"/>
    </source>
</evidence>
<feature type="domain" description="HAMP" evidence="20">
    <location>
        <begin position="465"/>
        <end position="486"/>
    </location>
</feature>
<dbReference type="InterPro" id="IPR003661">
    <property type="entry name" value="HisK_dim/P_dom"/>
</dbReference>
<keyword evidence="13" id="KW-0325">Glycoprotein</keyword>
<feature type="compositionally biased region" description="Basic residues" evidence="16">
    <location>
        <begin position="377"/>
        <end position="386"/>
    </location>
</feature>
<feature type="coiled-coil region" evidence="15">
    <location>
        <begin position="478"/>
        <end position="519"/>
    </location>
</feature>
<dbReference type="InterPro" id="IPR036890">
    <property type="entry name" value="HATPase_C_sf"/>
</dbReference>
<evidence type="ECO:0000256" key="16">
    <source>
        <dbReference type="SAM" id="MobiDB-lite"/>
    </source>
</evidence>
<keyword evidence="4 14" id="KW-0597">Phosphoprotein</keyword>
<evidence type="ECO:0000256" key="1">
    <source>
        <dbReference type="ARBA" id="ARBA00000085"/>
    </source>
</evidence>
<evidence type="ECO:0000256" key="3">
    <source>
        <dbReference type="ARBA" id="ARBA00012438"/>
    </source>
</evidence>
<dbReference type="SMART" id="SM00448">
    <property type="entry name" value="REC"/>
    <property type="match status" value="1"/>
</dbReference>
<dbReference type="Gene3D" id="1.10.287.130">
    <property type="match status" value="1"/>
</dbReference>
<evidence type="ECO:0000256" key="15">
    <source>
        <dbReference type="SAM" id="Coils"/>
    </source>
</evidence>
<dbReference type="GO" id="GO:0005886">
    <property type="term" value="C:plasma membrane"/>
    <property type="evidence" value="ECO:0007669"/>
    <property type="project" value="EnsemblFungi"/>
</dbReference>
<dbReference type="GeneID" id="34521612"/>
<evidence type="ECO:0000256" key="5">
    <source>
        <dbReference type="ARBA" id="ARBA00022679"/>
    </source>
</evidence>
<dbReference type="CDD" id="cd00082">
    <property type="entry name" value="HisKA"/>
    <property type="match status" value="1"/>
</dbReference>
<evidence type="ECO:0000256" key="6">
    <source>
        <dbReference type="ARBA" id="ARBA00022692"/>
    </source>
</evidence>
<keyword evidence="9" id="KW-0067">ATP-binding</keyword>
<evidence type="ECO:0000256" key="9">
    <source>
        <dbReference type="ARBA" id="ARBA00022840"/>
    </source>
</evidence>
<feature type="domain" description="Histidine kinase" evidence="18">
    <location>
        <begin position="526"/>
        <end position="947"/>
    </location>
</feature>
<evidence type="ECO:0000259" key="18">
    <source>
        <dbReference type="PROSITE" id="PS50109"/>
    </source>
</evidence>
<dbReference type="PROSITE" id="PS50109">
    <property type="entry name" value="HIS_KIN"/>
    <property type="match status" value="1"/>
</dbReference>
<evidence type="ECO:0000256" key="10">
    <source>
        <dbReference type="ARBA" id="ARBA00022989"/>
    </source>
</evidence>
<dbReference type="STRING" id="1382522.W6MNJ0"/>
<feature type="modified residue" description="4-aspartylphosphate" evidence="14">
    <location>
        <position position="1122"/>
    </location>
</feature>
<evidence type="ECO:0000256" key="13">
    <source>
        <dbReference type="ARBA" id="ARBA00023180"/>
    </source>
</evidence>
<dbReference type="PANTHER" id="PTHR43047">
    <property type="entry name" value="TWO-COMPONENT HISTIDINE PROTEIN KINASE"/>
    <property type="match status" value="1"/>
</dbReference>
<accession>W6MNJ0</accession>
<feature type="domain" description="Response regulatory" evidence="19">
    <location>
        <begin position="1067"/>
        <end position="1188"/>
    </location>
</feature>
<feature type="region of interest" description="Disordered" evidence="16">
    <location>
        <begin position="376"/>
        <end position="417"/>
    </location>
</feature>
<proteinExistence type="predicted"/>
<dbReference type="SMART" id="SM00388">
    <property type="entry name" value="HisKA"/>
    <property type="match status" value="1"/>
</dbReference>
<dbReference type="SUPFAM" id="SSF55874">
    <property type="entry name" value="ATPase domain of HSP90 chaperone/DNA topoisomerase II/histidine kinase"/>
    <property type="match status" value="2"/>
</dbReference>
<evidence type="ECO:0000256" key="17">
    <source>
        <dbReference type="SAM" id="Phobius"/>
    </source>
</evidence>
<dbReference type="PRINTS" id="PR00344">
    <property type="entry name" value="BCTRLSENSOR"/>
</dbReference>
<keyword evidence="6 17" id="KW-0812">Transmembrane</keyword>
<feature type="transmembrane region" description="Helical" evidence="17">
    <location>
        <begin position="335"/>
        <end position="357"/>
    </location>
</feature>
<dbReference type="HOGENOM" id="CLU_003731_0_0_1"/>
<dbReference type="InterPro" id="IPR004358">
    <property type="entry name" value="Sig_transdc_His_kin-like_C"/>
</dbReference>
<dbReference type="SUPFAM" id="SSF52172">
    <property type="entry name" value="CheY-like"/>
    <property type="match status" value="1"/>
</dbReference>
<dbReference type="InterPro" id="IPR011006">
    <property type="entry name" value="CheY-like_superfamily"/>
</dbReference>
<comment type="catalytic activity">
    <reaction evidence="1">
        <text>ATP + protein L-histidine = ADP + protein N-phospho-L-histidine.</text>
        <dbReference type="EC" id="2.7.13.3"/>
    </reaction>
</comment>
<dbReference type="FunFam" id="3.40.50.2300:FF:000289">
    <property type="entry name" value="Osmosensing histidine protein kinase SLN1"/>
    <property type="match status" value="1"/>
</dbReference>
<dbReference type="Gene3D" id="3.40.50.2300">
    <property type="match status" value="1"/>
</dbReference>
<dbReference type="Gene3D" id="3.30.565.10">
    <property type="entry name" value="Histidine kinase-like ATPase, C-terminal domain"/>
    <property type="match status" value="2"/>
</dbReference>
<dbReference type="InterPro" id="IPR005467">
    <property type="entry name" value="His_kinase_dom"/>
</dbReference>
<keyword evidence="12 17" id="KW-0472">Membrane</keyword>
<evidence type="ECO:0000256" key="11">
    <source>
        <dbReference type="ARBA" id="ARBA00023012"/>
    </source>
</evidence>
<feature type="compositionally biased region" description="Basic and acidic residues" evidence="16">
    <location>
        <begin position="396"/>
        <end position="413"/>
    </location>
</feature>
<keyword evidence="22" id="KW-1185">Reference proteome</keyword>
<dbReference type="PANTHER" id="PTHR43047:SF72">
    <property type="entry name" value="OSMOSENSING HISTIDINE PROTEIN KINASE SLN1"/>
    <property type="match status" value="1"/>
</dbReference>
<keyword evidence="11" id="KW-0902">Two-component regulatory system</keyword>
<evidence type="ECO:0000256" key="2">
    <source>
        <dbReference type="ARBA" id="ARBA00004370"/>
    </source>
</evidence>
<dbReference type="SUPFAM" id="SSF47384">
    <property type="entry name" value="Homodimeric domain of signal transducing histidine kinase"/>
    <property type="match status" value="1"/>
</dbReference>
<dbReference type="Proteomes" id="UP000019384">
    <property type="component" value="Unassembled WGS sequence"/>
</dbReference>
<keyword evidence="15" id="KW-0175">Coiled coil</keyword>
<organism evidence="21 22">
    <name type="scientific">Kuraishia capsulata CBS 1993</name>
    <dbReference type="NCBI Taxonomy" id="1382522"/>
    <lineage>
        <taxon>Eukaryota</taxon>
        <taxon>Fungi</taxon>
        <taxon>Dikarya</taxon>
        <taxon>Ascomycota</taxon>
        <taxon>Saccharomycotina</taxon>
        <taxon>Pichiomycetes</taxon>
        <taxon>Pichiales</taxon>
        <taxon>Pichiaceae</taxon>
        <taxon>Kuraishia</taxon>
    </lineage>
</organism>
<dbReference type="InterPro" id="IPR003594">
    <property type="entry name" value="HATPase_dom"/>
</dbReference>
<dbReference type="OrthoDB" id="60033at2759"/>
<sequence>MVLHRLRISIRTQLIALVCIVALLSLVILAIITGVYFTNNFTKTRSERLEIIAQLKASQMEQSFYYFYYQVYYLSTRETLQDSLLNHKAGNTSSSVTTAAMNTIQQFLDSSDTFAQASLYDLSLEVVGNATNDVLSVNTNVSDSLYPFSNNKTFTEVFLDKGGYIKGPTRNDTSYFISLTLPIYTNASVLISTPDLSGYLSMIIDVNSFESVANDTTALEDTEVTMVRPIMDYNNESLYDAYNHSQPTGFRYIFPPKNEPTDVTEVLFSIYYYLAVLDVFLSGDDVGDMDKVRNPFGQEVAVGYSQVDLMFDTWAVIVEQERGAFLQPVNKLVKIIAGTVIAIAVFMCLVTFPLAHFGVRPIIRLQKATEAITQGRGLKKGKKRKLQGSSDMLSPRSEHDFNAGDSPTEEKFRHNSVGNGSRFSAVSGMLTPNSDASFHVNDSPSYPQHFSTPIIVSKGSRFIVDELTELTDAFNVMTEELDRQYSHLEDRVRERTKELEVAKIQAESARMQAEAANEAKTVFIANISHELRTPLNGILGMTAIAMTETSIGKVKESLDLIFRSGELLLHILTQLLTFSKNQLDKSKLENRNFQMIEVASQVKSIFGKTAKDQKVILSLVMKPNLLRKMILFGDSNRIIQVVMNLVSNSLKFTPEQGTVSVVIRVLGEYDEERSRRCDYERVFVKKPHGLLMAITEQETNNQDTTVFETESGVTTEEGIPSNNPTSDNTEKIFNSDTDGKTSEKSVVPDQVSVSSRGNNSVEIVSPQDDTQTLHTLSSSVYESAIESANESKKAVGTSNSSVLIGSSFSEDSDDYVNTSEEGKEVINEKEEDTSFSADDDGERFAIMDEDDDDLLGKQMPSKSLKNRKRWVIEITVSDTGTGIEESLQEKVFEAFVQGDQTLSRSYGGTGLGLSICRQLAKMMHGTLTLKSEVGCGSTFTFKIPLPQTGEILVDKADEEEFFNDDFHPDVVARRESKRVTIQEPNDADIHEIQSNSGNNKGLVRKASFEQRNVLHLSVPIPGKDNSVDPSAQLLTKPQLLARASTGTAHSEQSSLLKHRGSNVEGMRILVAEDNTVNQEVIKRMLNLEGFTDITLACDGSEAIEILRSVMSEEETFDLIFMDVQMPNIDGLLATKLIRQEMKYEGPIVALTAFADKSNEEDCLEAGMSGFLSKPIRRNQLRKIILELCPKISKDMMSSTGTGETSEEFYGARLKSF</sequence>
<keyword evidence="8" id="KW-0418">Kinase</keyword>
<dbReference type="GO" id="GO:0036180">
    <property type="term" value="P:filamentous growth of a population of unicellular organisms in response to biotic stimulus"/>
    <property type="evidence" value="ECO:0007669"/>
    <property type="project" value="UniProtKB-ARBA"/>
</dbReference>
<dbReference type="GO" id="GO:1900445">
    <property type="term" value="P:positive regulation of filamentous growth of a population of unicellular organisms in response to biotic stimulus"/>
    <property type="evidence" value="ECO:0007669"/>
    <property type="project" value="UniProtKB-ARBA"/>
</dbReference>
<dbReference type="InterPro" id="IPR001789">
    <property type="entry name" value="Sig_transdc_resp-reg_receiver"/>
</dbReference>
<evidence type="ECO:0000256" key="8">
    <source>
        <dbReference type="ARBA" id="ARBA00022777"/>
    </source>
</evidence>
<dbReference type="RefSeq" id="XP_022460224.1">
    <property type="nucleotide sequence ID" value="XM_022600927.1"/>
</dbReference>
<dbReference type="PROSITE" id="PS50110">
    <property type="entry name" value="RESPONSE_REGULATORY"/>
    <property type="match status" value="1"/>
</dbReference>
<comment type="subcellular location">
    <subcellularLocation>
        <location evidence="2">Membrane</location>
    </subcellularLocation>
</comment>
<feature type="compositionally biased region" description="Polar residues" evidence="16">
    <location>
        <begin position="711"/>
        <end position="736"/>
    </location>
</feature>
<dbReference type="GO" id="GO:0009927">
    <property type="term" value="F:histidine phosphotransfer kinase activity"/>
    <property type="evidence" value="ECO:0007669"/>
    <property type="project" value="EnsemblFungi"/>
</dbReference>
<feature type="compositionally biased region" description="Polar residues" evidence="16">
    <location>
        <begin position="751"/>
        <end position="770"/>
    </location>
</feature>
<evidence type="ECO:0000313" key="21">
    <source>
        <dbReference type="EMBL" id="CDK28234.1"/>
    </source>
</evidence>
<dbReference type="GO" id="GO:0005034">
    <property type="term" value="F:osmosensor activity"/>
    <property type="evidence" value="ECO:0007669"/>
    <property type="project" value="EnsemblFungi"/>
</dbReference>
<evidence type="ECO:0000256" key="12">
    <source>
        <dbReference type="ARBA" id="ARBA00023136"/>
    </source>
</evidence>
<dbReference type="SMART" id="SM00387">
    <property type="entry name" value="HATPase_c"/>
    <property type="match status" value="1"/>
</dbReference>
<protein>
    <recommendedName>
        <fullName evidence="3">histidine kinase</fullName>
        <ecNumber evidence="3">2.7.13.3</ecNumber>
    </recommendedName>
</protein>
<dbReference type="Pfam" id="PF02518">
    <property type="entry name" value="HATPase_c"/>
    <property type="match status" value="1"/>
</dbReference>